<keyword evidence="3" id="KW-1185">Reference proteome</keyword>
<protein>
    <submittedName>
        <fullName evidence="2">Uncharacterized conserved protein YdhG, YjbR/CyaY-like superfamily, DUF1801 family</fullName>
    </submittedName>
</protein>
<dbReference type="Proteomes" id="UP000184080">
    <property type="component" value="Unassembled WGS sequence"/>
</dbReference>
<reference evidence="2 3" key="1">
    <citation type="submission" date="2016-11" db="EMBL/GenBank/DDBJ databases">
        <authorList>
            <person name="Jaros S."/>
            <person name="Januszkiewicz K."/>
            <person name="Wedrychowicz H."/>
        </authorList>
    </citation>
    <scope>NUCLEOTIDE SEQUENCE [LARGE SCALE GENOMIC DNA]</scope>
    <source>
        <strain evidence="2 3">DSM 21864</strain>
    </source>
</reference>
<accession>A0A1M6BVQ2</accession>
<dbReference type="Gene3D" id="3.90.1150.200">
    <property type="match status" value="1"/>
</dbReference>
<dbReference type="RefSeq" id="WP_073004044.1">
    <property type="nucleotide sequence ID" value="NZ_FQZO01000001.1"/>
</dbReference>
<dbReference type="EMBL" id="FQZO01000001">
    <property type="protein sequence ID" value="SHI52840.1"/>
    <property type="molecule type" value="Genomic_DNA"/>
</dbReference>
<dbReference type="STRING" id="1121298.SAMN05444401_0913"/>
<dbReference type="InterPro" id="IPR014922">
    <property type="entry name" value="YdhG-like"/>
</dbReference>
<evidence type="ECO:0000313" key="2">
    <source>
        <dbReference type="EMBL" id="SHI52840.1"/>
    </source>
</evidence>
<dbReference type="OrthoDB" id="115213at2"/>
<name>A0A1M6BVQ2_9CLOT</name>
<feature type="domain" description="YdhG-like" evidence="1">
    <location>
        <begin position="25"/>
        <end position="114"/>
    </location>
</feature>
<dbReference type="SUPFAM" id="SSF159888">
    <property type="entry name" value="YdhG-like"/>
    <property type="match status" value="1"/>
</dbReference>
<proteinExistence type="predicted"/>
<dbReference type="AlphaFoldDB" id="A0A1M6BVQ2"/>
<dbReference type="Pfam" id="PF08818">
    <property type="entry name" value="DUF1801"/>
    <property type="match status" value="1"/>
</dbReference>
<gene>
    <name evidence="2" type="ORF">SAMN05444401_0913</name>
</gene>
<organism evidence="2 3">
    <name type="scientific">Clostridium amylolyticum</name>
    <dbReference type="NCBI Taxonomy" id="1121298"/>
    <lineage>
        <taxon>Bacteria</taxon>
        <taxon>Bacillati</taxon>
        <taxon>Bacillota</taxon>
        <taxon>Clostridia</taxon>
        <taxon>Eubacteriales</taxon>
        <taxon>Clostridiaceae</taxon>
        <taxon>Clostridium</taxon>
    </lineage>
</organism>
<sequence length="128" mass="14944">MEENKTTINTIDEYILQFPSEVQVILCELRQVIKETAPEAEEKISYQMPTFYFHGNLVHFAKHKNHIGFYPTPTGIEAFKKELSVYKGAKGSVQFPMDKPLPLELIREIVKYRIDENQRKAEVKSKKK</sequence>
<evidence type="ECO:0000313" key="3">
    <source>
        <dbReference type="Proteomes" id="UP000184080"/>
    </source>
</evidence>
<evidence type="ECO:0000259" key="1">
    <source>
        <dbReference type="Pfam" id="PF08818"/>
    </source>
</evidence>